<feature type="transmembrane region" description="Helical" evidence="7">
    <location>
        <begin position="294"/>
        <end position="310"/>
    </location>
</feature>
<feature type="transmembrane region" description="Helical" evidence="7">
    <location>
        <begin position="261"/>
        <end position="282"/>
    </location>
</feature>
<feature type="transmembrane region" description="Helical" evidence="7">
    <location>
        <begin position="146"/>
        <end position="166"/>
    </location>
</feature>
<dbReference type="Pfam" id="PF07690">
    <property type="entry name" value="MFS_1"/>
    <property type="match status" value="1"/>
</dbReference>
<keyword evidence="4 7" id="KW-0812">Transmembrane</keyword>
<gene>
    <name evidence="9" type="ORF">ACFONP_13765</name>
</gene>
<dbReference type="InterPro" id="IPR036259">
    <property type="entry name" value="MFS_trans_sf"/>
</dbReference>
<keyword evidence="2" id="KW-0813">Transport</keyword>
<keyword evidence="5 7" id="KW-1133">Transmembrane helix</keyword>
<evidence type="ECO:0000256" key="3">
    <source>
        <dbReference type="ARBA" id="ARBA00022475"/>
    </source>
</evidence>
<evidence type="ECO:0000256" key="5">
    <source>
        <dbReference type="ARBA" id="ARBA00022989"/>
    </source>
</evidence>
<feature type="transmembrane region" description="Helical" evidence="7">
    <location>
        <begin position="363"/>
        <end position="384"/>
    </location>
</feature>
<evidence type="ECO:0000256" key="7">
    <source>
        <dbReference type="SAM" id="Phobius"/>
    </source>
</evidence>
<keyword evidence="6 7" id="KW-0472">Membrane</keyword>
<comment type="subcellular location">
    <subcellularLocation>
        <location evidence="1">Cell membrane</location>
        <topology evidence="1">Multi-pass membrane protein</topology>
    </subcellularLocation>
</comment>
<feature type="transmembrane region" description="Helical" evidence="7">
    <location>
        <begin position="51"/>
        <end position="74"/>
    </location>
</feature>
<dbReference type="CDD" id="cd06173">
    <property type="entry name" value="MFS_MefA_like"/>
    <property type="match status" value="1"/>
</dbReference>
<dbReference type="PANTHER" id="PTHR43266">
    <property type="entry name" value="MACROLIDE-EFFLUX PROTEIN"/>
    <property type="match status" value="1"/>
</dbReference>
<feature type="transmembrane region" description="Helical" evidence="7">
    <location>
        <begin position="86"/>
        <end position="103"/>
    </location>
</feature>
<sequence>MPRFWMLFGAQVFGAFADNCLRNATIVAIIAAASVSRGEDFYFFGELANEAGTIVSIGFTLPIFMFAMLSGQMADRYPRHVMARRLKFLELILMSLAALWFFLGQALPLVLTLALMGAQTAFFQPVRFALMPQYFPPERLNRANGIMQAGTFIAIVTGLGVGGYFFEVENGRTIVSAMLIGAAVLGAALAAKLPPAPPPGNEKVHWNIPLIAYRYTKEAAKTPGVFFPILANGYFWLVGALLLAHMPIFMRDQLGGSNQDYALLNAFFALGAGLGSIIAGVVAPRIREPKQMSAVALVVGMAALLGVYWYTRVPFTGDFDLFGPEGYPLLALFVISSAANGVFAVPMLSSFQANAPKAISARIMGVANMTNGLFATMGAILASVFRNAGVDPAEMFLVLAAMGGVVLAIMIFRFRMFHGRHVGAEGV</sequence>
<evidence type="ECO:0000256" key="6">
    <source>
        <dbReference type="ARBA" id="ARBA00023136"/>
    </source>
</evidence>
<dbReference type="Gene3D" id="1.20.1250.20">
    <property type="entry name" value="MFS general substrate transporter like domains"/>
    <property type="match status" value="1"/>
</dbReference>
<reference evidence="10" key="1">
    <citation type="journal article" date="2019" name="Int. J. Syst. Evol. Microbiol.">
        <title>The Global Catalogue of Microorganisms (GCM) 10K type strain sequencing project: providing services to taxonomists for standard genome sequencing and annotation.</title>
        <authorList>
            <consortium name="The Broad Institute Genomics Platform"/>
            <consortium name="The Broad Institute Genome Sequencing Center for Infectious Disease"/>
            <person name="Wu L."/>
            <person name="Ma J."/>
        </authorList>
    </citation>
    <scope>NUCLEOTIDE SEQUENCE [LARGE SCALE GENOMIC DNA]</scope>
    <source>
        <strain evidence="10">KCTC 22245</strain>
    </source>
</reference>
<comment type="caution">
    <text evidence="9">The sequence shown here is derived from an EMBL/GenBank/DDBJ whole genome shotgun (WGS) entry which is preliminary data.</text>
</comment>
<feature type="transmembrane region" description="Helical" evidence="7">
    <location>
        <begin position="224"/>
        <end position="249"/>
    </location>
</feature>
<dbReference type="InterPro" id="IPR011701">
    <property type="entry name" value="MFS"/>
</dbReference>
<evidence type="ECO:0000313" key="10">
    <source>
        <dbReference type="Proteomes" id="UP001595607"/>
    </source>
</evidence>
<evidence type="ECO:0000256" key="4">
    <source>
        <dbReference type="ARBA" id="ARBA00022692"/>
    </source>
</evidence>
<dbReference type="InterPro" id="IPR020846">
    <property type="entry name" value="MFS_dom"/>
</dbReference>
<name>A0ABV7MGD1_9PROT</name>
<evidence type="ECO:0000313" key="9">
    <source>
        <dbReference type="EMBL" id="MFC3303795.1"/>
    </source>
</evidence>
<dbReference type="RefSeq" id="WP_189576670.1">
    <property type="nucleotide sequence ID" value="NZ_BMXU01000002.1"/>
</dbReference>
<keyword evidence="3" id="KW-1003">Cell membrane</keyword>
<feature type="domain" description="Major facilitator superfamily (MFS) profile" evidence="8">
    <location>
        <begin position="1"/>
        <end position="418"/>
    </location>
</feature>
<feature type="transmembrane region" description="Helical" evidence="7">
    <location>
        <begin position="396"/>
        <end position="414"/>
    </location>
</feature>
<keyword evidence="10" id="KW-1185">Reference proteome</keyword>
<evidence type="ECO:0000256" key="1">
    <source>
        <dbReference type="ARBA" id="ARBA00004651"/>
    </source>
</evidence>
<dbReference type="PANTHER" id="PTHR43266:SF2">
    <property type="entry name" value="MAJOR FACILITATOR SUPERFAMILY (MFS) PROFILE DOMAIN-CONTAINING PROTEIN"/>
    <property type="match status" value="1"/>
</dbReference>
<organism evidence="9 10">
    <name type="scientific">Parvularcula lutaonensis</name>
    <dbReference type="NCBI Taxonomy" id="491923"/>
    <lineage>
        <taxon>Bacteria</taxon>
        <taxon>Pseudomonadati</taxon>
        <taxon>Pseudomonadota</taxon>
        <taxon>Alphaproteobacteria</taxon>
        <taxon>Parvularculales</taxon>
        <taxon>Parvularculaceae</taxon>
        <taxon>Parvularcula</taxon>
    </lineage>
</organism>
<dbReference type="PROSITE" id="PS50850">
    <property type="entry name" value="MFS"/>
    <property type="match status" value="1"/>
</dbReference>
<proteinExistence type="predicted"/>
<protein>
    <submittedName>
        <fullName evidence="9">MFS transporter</fullName>
    </submittedName>
</protein>
<dbReference type="SUPFAM" id="SSF103473">
    <property type="entry name" value="MFS general substrate transporter"/>
    <property type="match status" value="1"/>
</dbReference>
<dbReference type="Proteomes" id="UP001595607">
    <property type="component" value="Unassembled WGS sequence"/>
</dbReference>
<feature type="transmembrane region" description="Helical" evidence="7">
    <location>
        <begin position="330"/>
        <end position="351"/>
    </location>
</feature>
<evidence type="ECO:0000256" key="2">
    <source>
        <dbReference type="ARBA" id="ARBA00022448"/>
    </source>
</evidence>
<accession>A0ABV7MGD1</accession>
<evidence type="ECO:0000259" key="8">
    <source>
        <dbReference type="PROSITE" id="PS50850"/>
    </source>
</evidence>
<dbReference type="EMBL" id="JBHRVA010000003">
    <property type="protein sequence ID" value="MFC3303795.1"/>
    <property type="molecule type" value="Genomic_DNA"/>
</dbReference>